<evidence type="ECO:0000259" key="3">
    <source>
        <dbReference type="SMART" id="SM00382"/>
    </source>
</evidence>
<dbReference type="SMART" id="SM00382">
    <property type="entry name" value="AAA"/>
    <property type="match status" value="1"/>
</dbReference>
<gene>
    <name evidence="4" type="ORF">SARC_03151</name>
</gene>
<evidence type="ECO:0000313" key="4">
    <source>
        <dbReference type="EMBL" id="KNC84621.1"/>
    </source>
</evidence>
<dbReference type="InterPro" id="IPR003959">
    <property type="entry name" value="ATPase_AAA_core"/>
</dbReference>
<dbReference type="GO" id="GO:0016887">
    <property type="term" value="F:ATP hydrolysis activity"/>
    <property type="evidence" value="ECO:0007669"/>
    <property type="project" value="InterPro"/>
</dbReference>
<evidence type="ECO:0000256" key="1">
    <source>
        <dbReference type="ARBA" id="ARBA00007448"/>
    </source>
</evidence>
<dbReference type="Gene3D" id="3.40.50.300">
    <property type="entry name" value="P-loop containing nucleotide triphosphate hydrolases"/>
    <property type="match status" value="1"/>
</dbReference>
<keyword evidence="5" id="KW-1185">Reference proteome</keyword>
<accession>A0A0L0G6Y1</accession>
<dbReference type="InterPro" id="IPR003593">
    <property type="entry name" value="AAA+_ATPase"/>
</dbReference>
<dbReference type="PROSITE" id="PS00674">
    <property type="entry name" value="AAA"/>
    <property type="match status" value="1"/>
</dbReference>
<dbReference type="RefSeq" id="XP_014158523.1">
    <property type="nucleotide sequence ID" value="XM_014303048.1"/>
</dbReference>
<name>A0A0L0G6Y1_9EUKA</name>
<feature type="domain" description="AAA+ ATPase" evidence="3">
    <location>
        <begin position="209"/>
        <end position="389"/>
    </location>
</feature>
<dbReference type="GO" id="GO:0005524">
    <property type="term" value="F:ATP binding"/>
    <property type="evidence" value="ECO:0007669"/>
    <property type="project" value="UniProtKB-KW"/>
</dbReference>
<dbReference type="InterPro" id="IPR050747">
    <property type="entry name" value="Mitochondrial_chaperone_BCS1"/>
</dbReference>
<evidence type="ECO:0000313" key="5">
    <source>
        <dbReference type="Proteomes" id="UP000054560"/>
    </source>
</evidence>
<keyword evidence="2" id="KW-0067">ATP-binding</keyword>
<dbReference type="SUPFAM" id="SSF52540">
    <property type="entry name" value="P-loop containing nucleoside triphosphate hydrolases"/>
    <property type="match status" value="1"/>
</dbReference>
<protein>
    <recommendedName>
        <fullName evidence="3">AAA+ ATPase domain-containing protein</fullName>
    </recommendedName>
</protein>
<proteinExistence type="inferred from homology"/>
<sequence length="441" mass="49496">MRIKYGYYSPSDQHNLVLQKALLLYVTKNCDLSFSGGRFKLVEKPSDKPQGHNPYEKNYDSSELSQLKAFEIITEPPLNVPVDIGNGVTINMRNKANDEGEGGEKDKGSQVLKTTITFTVSCEGGDGKQKVDAFVVTAFEWQTLARYMYVMRGSSGNSIDDDGKMYKRYELSEDKTFDAMFFRQEAALLRLLSHFKNRMGKYAIRSYPKRLTLLLHGSPGTGKTSLIKALAQHSQRHIISIPLARITTNQELMDVMFDQCYTIKQDDLPMKLKFKQVVFVIEDIDCASKIGFARNSKTDESGSTKSNIDETVSTLSDLISSNGPKTKRESMFTSGNDALNLAGLLNVLDGIVDCVDRIVIMTTNHPENLDPALIRPGRVNLNIDLGFIRDIESFEMIEHFFACTLSEKEKSVISRALATAVRTFTPAEMEQLCCEYDTVEK</sequence>
<dbReference type="EMBL" id="KQ241751">
    <property type="protein sequence ID" value="KNC84621.1"/>
    <property type="molecule type" value="Genomic_DNA"/>
</dbReference>
<dbReference type="InterPro" id="IPR027417">
    <property type="entry name" value="P-loop_NTPase"/>
</dbReference>
<dbReference type="STRING" id="667725.A0A0L0G6Y1"/>
<organism evidence="4 5">
    <name type="scientific">Sphaeroforma arctica JP610</name>
    <dbReference type="NCBI Taxonomy" id="667725"/>
    <lineage>
        <taxon>Eukaryota</taxon>
        <taxon>Ichthyosporea</taxon>
        <taxon>Ichthyophonida</taxon>
        <taxon>Sphaeroforma</taxon>
    </lineage>
</organism>
<dbReference type="Proteomes" id="UP000054560">
    <property type="component" value="Unassembled WGS sequence"/>
</dbReference>
<dbReference type="PANTHER" id="PTHR23070">
    <property type="entry name" value="BCS1 AAA-TYPE ATPASE"/>
    <property type="match status" value="1"/>
</dbReference>
<dbReference type="GeneID" id="25903655"/>
<dbReference type="AlphaFoldDB" id="A0A0L0G6Y1"/>
<reference evidence="4 5" key="1">
    <citation type="submission" date="2011-02" db="EMBL/GenBank/DDBJ databases">
        <title>The Genome Sequence of Sphaeroforma arctica JP610.</title>
        <authorList>
            <consortium name="The Broad Institute Genome Sequencing Platform"/>
            <person name="Russ C."/>
            <person name="Cuomo C."/>
            <person name="Young S.K."/>
            <person name="Zeng Q."/>
            <person name="Gargeya S."/>
            <person name="Alvarado L."/>
            <person name="Berlin A."/>
            <person name="Chapman S.B."/>
            <person name="Chen Z."/>
            <person name="Freedman E."/>
            <person name="Gellesch M."/>
            <person name="Goldberg J."/>
            <person name="Griggs A."/>
            <person name="Gujja S."/>
            <person name="Heilman E."/>
            <person name="Heiman D."/>
            <person name="Howarth C."/>
            <person name="Mehta T."/>
            <person name="Neiman D."/>
            <person name="Pearson M."/>
            <person name="Roberts A."/>
            <person name="Saif S."/>
            <person name="Shea T."/>
            <person name="Shenoy N."/>
            <person name="Sisk P."/>
            <person name="Stolte C."/>
            <person name="Sykes S."/>
            <person name="White J."/>
            <person name="Yandava C."/>
            <person name="Burger G."/>
            <person name="Gray M.W."/>
            <person name="Holland P.W.H."/>
            <person name="King N."/>
            <person name="Lang F.B.F."/>
            <person name="Roger A.J."/>
            <person name="Ruiz-Trillo I."/>
            <person name="Haas B."/>
            <person name="Nusbaum C."/>
            <person name="Birren B."/>
        </authorList>
    </citation>
    <scope>NUCLEOTIDE SEQUENCE [LARGE SCALE GENOMIC DNA]</scope>
    <source>
        <strain evidence="4 5">JP610</strain>
    </source>
</reference>
<dbReference type="OrthoDB" id="10251412at2759"/>
<dbReference type="InterPro" id="IPR003960">
    <property type="entry name" value="ATPase_AAA_CS"/>
</dbReference>
<keyword evidence="2" id="KW-0547">Nucleotide-binding</keyword>
<evidence type="ECO:0000256" key="2">
    <source>
        <dbReference type="RuleBase" id="RU003651"/>
    </source>
</evidence>
<dbReference type="eggNOG" id="KOG0743">
    <property type="taxonomic scope" value="Eukaryota"/>
</dbReference>
<comment type="similarity">
    <text evidence="1">Belongs to the AAA ATPase family. BCS1 subfamily.</text>
</comment>
<dbReference type="Pfam" id="PF00004">
    <property type="entry name" value="AAA"/>
    <property type="match status" value="1"/>
</dbReference>